<evidence type="ECO:0000313" key="1">
    <source>
        <dbReference type="EMBL" id="PIT38837.1"/>
    </source>
</evidence>
<keyword evidence="2" id="KW-1185">Reference proteome</keyword>
<comment type="caution">
    <text evidence="1">The sequence shown here is derived from an EMBL/GenBank/DDBJ whole genome shotgun (WGS) entry which is preliminary data.</text>
</comment>
<sequence>MINSKKNSLKEKLKDENLTLSEREQYEKELSQWNTGGLLLNAIGAGLAAPTSSVGNILAATARSVVLYQIVQVKV</sequence>
<dbReference type="EMBL" id="MEIL01000029">
    <property type="protein sequence ID" value="PIT38837.1"/>
    <property type="molecule type" value="Genomic_DNA"/>
</dbReference>
<dbReference type="AlphaFoldDB" id="A0A2N9X6N4"/>
<gene>
    <name evidence="1" type="ORF">BHC54_10125</name>
</gene>
<dbReference type="RefSeq" id="WP_100152688.1">
    <property type="nucleotide sequence ID" value="NZ_MEIL01000029.1"/>
</dbReference>
<dbReference type="Proteomes" id="UP000230202">
    <property type="component" value="Unassembled WGS sequence"/>
</dbReference>
<name>A0A2N9X6N4_9NEIS</name>
<reference evidence="1" key="1">
    <citation type="journal article" date="2017" name="MBio">
        <title>Type VI secretion-mediated competition in the bee gut microbiome.</title>
        <authorList>
            <person name="Steele M.I."/>
            <person name="Kwong W.K."/>
            <person name="Powell J.E."/>
            <person name="Whiteley M."/>
            <person name="Moran N.A."/>
        </authorList>
    </citation>
    <scope>NUCLEOTIDE SEQUENCE [LARGE SCALE GENOMIC DNA]</scope>
    <source>
        <strain evidence="1">WkB273</strain>
    </source>
</reference>
<evidence type="ECO:0000313" key="2">
    <source>
        <dbReference type="Proteomes" id="UP000230202"/>
    </source>
</evidence>
<protein>
    <submittedName>
        <fullName evidence="1">Uncharacterized protein</fullName>
    </submittedName>
</protein>
<accession>A0A2N9X6N4</accession>
<proteinExistence type="predicted"/>
<organism evidence="1 2">
    <name type="scientific">Snodgrassella alvi</name>
    <dbReference type="NCBI Taxonomy" id="1196083"/>
    <lineage>
        <taxon>Bacteria</taxon>
        <taxon>Pseudomonadati</taxon>
        <taxon>Pseudomonadota</taxon>
        <taxon>Betaproteobacteria</taxon>
        <taxon>Neisseriales</taxon>
        <taxon>Neisseriaceae</taxon>
        <taxon>Snodgrassella</taxon>
    </lineage>
</organism>